<feature type="transmembrane region" description="Helical" evidence="17">
    <location>
        <begin position="49"/>
        <end position="69"/>
    </location>
</feature>
<keyword evidence="9" id="KW-1278">Translocase</keyword>
<feature type="domain" description="NADH:ubiquinone oxidoreductase chain 4 N-terminal" evidence="19">
    <location>
        <begin position="1"/>
        <end position="99"/>
    </location>
</feature>
<name>A0A9E8LP50_9NEOP</name>
<dbReference type="Pfam" id="PF01059">
    <property type="entry name" value="Oxidored_q5_N"/>
    <property type="match status" value="1"/>
</dbReference>
<feature type="transmembrane region" description="Helical" evidence="17">
    <location>
        <begin position="107"/>
        <end position="128"/>
    </location>
</feature>
<feature type="transmembrane region" description="Helical" evidence="17">
    <location>
        <begin position="213"/>
        <end position="233"/>
    </location>
</feature>
<keyword evidence="6 17" id="KW-0813">Transport</keyword>
<feature type="domain" description="NADH:quinone oxidoreductase/Mrp antiporter transmembrane" evidence="18">
    <location>
        <begin position="104"/>
        <end position="385"/>
    </location>
</feature>
<dbReference type="GO" id="GO:0048039">
    <property type="term" value="F:ubiquinone binding"/>
    <property type="evidence" value="ECO:0007669"/>
    <property type="project" value="TreeGrafter"/>
</dbReference>
<evidence type="ECO:0000256" key="14">
    <source>
        <dbReference type="ARBA" id="ARBA00023128"/>
    </source>
</evidence>
<gene>
    <name evidence="20" type="primary">ND4</name>
</gene>
<dbReference type="GO" id="GO:0008137">
    <property type="term" value="F:NADH dehydrogenase (ubiquinone) activity"/>
    <property type="evidence" value="ECO:0007669"/>
    <property type="project" value="UniProtKB-UniRule"/>
</dbReference>
<evidence type="ECO:0000259" key="19">
    <source>
        <dbReference type="Pfam" id="PF01059"/>
    </source>
</evidence>
<dbReference type="EMBL" id="OL678038">
    <property type="protein sequence ID" value="UZZ44229.1"/>
    <property type="molecule type" value="Genomic_DNA"/>
</dbReference>
<feature type="transmembrane region" description="Helical" evidence="17">
    <location>
        <begin position="81"/>
        <end position="101"/>
    </location>
</feature>
<dbReference type="PANTHER" id="PTHR43507">
    <property type="entry name" value="NADH-UBIQUINONE OXIDOREDUCTASE CHAIN 4"/>
    <property type="match status" value="1"/>
</dbReference>
<keyword evidence="15 17" id="KW-0472">Membrane</keyword>
<accession>A0A9E8LP50</accession>
<protein>
    <recommendedName>
        <fullName evidence="5 17">NADH-ubiquinone oxidoreductase chain 4</fullName>
        <ecNumber evidence="4 17">7.1.1.2</ecNumber>
    </recommendedName>
</protein>
<evidence type="ECO:0000256" key="15">
    <source>
        <dbReference type="ARBA" id="ARBA00023136"/>
    </source>
</evidence>
<dbReference type="GO" id="GO:0003954">
    <property type="term" value="F:NADH dehydrogenase activity"/>
    <property type="evidence" value="ECO:0007669"/>
    <property type="project" value="TreeGrafter"/>
</dbReference>
<evidence type="ECO:0000256" key="16">
    <source>
        <dbReference type="ARBA" id="ARBA00049551"/>
    </source>
</evidence>
<evidence type="ECO:0000256" key="13">
    <source>
        <dbReference type="ARBA" id="ARBA00023075"/>
    </source>
</evidence>
<dbReference type="GO" id="GO:0031966">
    <property type="term" value="C:mitochondrial membrane"/>
    <property type="evidence" value="ECO:0007669"/>
    <property type="project" value="UniProtKB-SubCell"/>
</dbReference>
<evidence type="ECO:0000256" key="7">
    <source>
        <dbReference type="ARBA" id="ARBA00022660"/>
    </source>
</evidence>
<feature type="transmembrane region" description="Helical" evidence="17">
    <location>
        <begin position="268"/>
        <end position="291"/>
    </location>
</feature>
<keyword evidence="7 17" id="KW-0679">Respiratory chain</keyword>
<reference evidence="20" key="2">
    <citation type="journal article" date="2022" name="Syst. Entomol.">
        <title>Massive gene rearrangements of mitochondrial genomes and implications for the phylogeny of Trichoptera (Insecta).</title>
        <authorList>
            <person name="Ge X."/>
            <person name="Peng L."/>
            <person name="Vogler A.P."/>
            <person name="Morse J.C."/>
            <person name="Yang L."/>
            <person name="Sun C."/>
            <person name="Wang B."/>
        </authorList>
    </citation>
    <scope>NUCLEOTIDE SEQUENCE</scope>
</reference>
<evidence type="ECO:0000256" key="12">
    <source>
        <dbReference type="ARBA" id="ARBA00023027"/>
    </source>
</evidence>
<comment type="similarity">
    <text evidence="3 17">Belongs to the complex I subunit 4 family.</text>
</comment>
<evidence type="ECO:0000256" key="8">
    <source>
        <dbReference type="ARBA" id="ARBA00022692"/>
    </source>
</evidence>
<evidence type="ECO:0000256" key="4">
    <source>
        <dbReference type="ARBA" id="ARBA00012944"/>
    </source>
</evidence>
<evidence type="ECO:0000256" key="10">
    <source>
        <dbReference type="ARBA" id="ARBA00022982"/>
    </source>
</evidence>
<evidence type="ECO:0000256" key="2">
    <source>
        <dbReference type="ARBA" id="ARBA00004225"/>
    </source>
</evidence>
<comment type="function">
    <text evidence="17">Core subunit of the mitochondrial membrane respiratory chain NADH dehydrogenase (Complex I) which catalyzes electron transfer from NADH through the respiratory chain, using ubiquinone as an electron acceptor. Essential for the catalytic activity and assembly of complex I.</text>
</comment>
<keyword evidence="11 17" id="KW-1133">Transmembrane helix</keyword>
<proteinExistence type="inferred from homology"/>
<feature type="transmembrane region" description="Helical" evidence="17">
    <location>
        <begin position="377"/>
        <end position="398"/>
    </location>
</feature>
<feature type="transmembrane region" description="Helical" evidence="17">
    <location>
        <begin position="339"/>
        <end position="357"/>
    </location>
</feature>
<evidence type="ECO:0000313" key="20">
    <source>
        <dbReference type="EMBL" id="UZZ44229.1"/>
    </source>
</evidence>
<feature type="transmembrane region" description="Helical" evidence="17">
    <location>
        <begin position="297"/>
        <end position="318"/>
    </location>
</feature>
<evidence type="ECO:0000256" key="11">
    <source>
        <dbReference type="ARBA" id="ARBA00022989"/>
    </source>
</evidence>
<evidence type="ECO:0000256" key="3">
    <source>
        <dbReference type="ARBA" id="ARBA00009025"/>
    </source>
</evidence>
<dbReference type="GO" id="GO:0015990">
    <property type="term" value="P:electron transport coupled proton transport"/>
    <property type="evidence" value="ECO:0007669"/>
    <property type="project" value="TreeGrafter"/>
</dbReference>
<keyword evidence="13 17" id="KW-0830">Ubiquinone</keyword>
<feature type="transmembrane region" description="Helical" evidence="17">
    <location>
        <begin position="418"/>
        <end position="439"/>
    </location>
</feature>
<feature type="transmembrane region" description="Helical" evidence="17">
    <location>
        <begin position="239"/>
        <end position="261"/>
    </location>
</feature>
<dbReference type="InterPro" id="IPR001750">
    <property type="entry name" value="ND/Mrp_TM"/>
</dbReference>
<evidence type="ECO:0000256" key="6">
    <source>
        <dbReference type="ARBA" id="ARBA00022448"/>
    </source>
</evidence>
<reference evidence="20" key="1">
    <citation type="submission" date="2021-11" db="EMBL/GenBank/DDBJ databases">
        <authorList>
            <person name="Ge X.-Y."/>
            <person name="Peng L."/>
            <person name="Sun C.-H."/>
            <person name="Wang B.-X."/>
        </authorList>
    </citation>
    <scope>NUCLEOTIDE SEQUENCE</scope>
</reference>
<evidence type="ECO:0000256" key="9">
    <source>
        <dbReference type="ARBA" id="ARBA00022967"/>
    </source>
</evidence>
<evidence type="ECO:0000259" key="18">
    <source>
        <dbReference type="Pfam" id="PF00361"/>
    </source>
</evidence>
<evidence type="ECO:0000256" key="5">
    <source>
        <dbReference type="ARBA" id="ARBA00021006"/>
    </source>
</evidence>
<dbReference type="InterPro" id="IPR003918">
    <property type="entry name" value="NADH_UbQ_OxRdtase"/>
</dbReference>
<dbReference type="Pfam" id="PF00361">
    <property type="entry name" value="Proton_antipo_M"/>
    <property type="match status" value="1"/>
</dbReference>
<dbReference type="AlphaFoldDB" id="A0A9E8LP50"/>
<comment type="function">
    <text evidence="1">Core subunit of the mitochondrial membrane respiratory chain NADH dehydrogenase (Complex I) that is believed to belong to the minimal assembly required for catalysis. Complex I functions in the transfer of electrons from NADH to the respiratory chain. The immediate electron acceptor for the enzyme is believed to be ubiquinone.</text>
</comment>
<sequence length="440" mass="52128">MLKILFFMIGSIFLCNMFMYLQFLLYIVFFLFCLMSLNYFCYFNFSSLMMIDLLSYSLIMLTIWLVIFMMKSSMKIYYNKLEFLTFNLLVLFLLVFLFLSFSMNNLFMFYLCFETSLILIFMIIMGWGNQPERLKASIYILFYTLVVSLPLLISIFFILFKLDSLNFYFLIYFNKKLFIFYFVLVFVFLVKMPMFLVHLWLPKAHVESPVSGSMILAGVMLKLGGYGLIRILVMLEFFFYYSVIWVLISLLGAFMISFFCLSQSDLKILVAYSSVVHMSFVTCGIFTFTYWGIWGSLIMMLGHGLCSSALFMLINVSYERVYSRNIMINKGLVNFIPSMMLMWFLLLANNIASPISLNLVGELSLMMSMIYWSSKLMLLIMLISFFSSMYSLYLFLMISHGKINMSLFFMEKIKIREYLILFMHWIPLNILFIYLKMFYI</sequence>
<evidence type="ECO:0000256" key="1">
    <source>
        <dbReference type="ARBA" id="ARBA00003257"/>
    </source>
</evidence>
<dbReference type="PRINTS" id="PR01437">
    <property type="entry name" value="NUOXDRDTASE4"/>
</dbReference>
<dbReference type="PANTHER" id="PTHR43507:SF20">
    <property type="entry name" value="NADH-UBIQUINONE OXIDOREDUCTASE CHAIN 4"/>
    <property type="match status" value="1"/>
</dbReference>
<keyword evidence="10 17" id="KW-0249">Electron transport</keyword>
<feature type="transmembrane region" description="Helical" evidence="17">
    <location>
        <begin position="12"/>
        <end position="37"/>
    </location>
</feature>
<comment type="catalytic activity">
    <reaction evidence="16 17">
        <text>a ubiquinone + NADH + 5 H(+)(in) = a ubiquinol + NAD(+) + 4 H(+)(out)</text>
        <dbReference type="Rhea" id="RHEA:29091"/>
        <dbReference type="Rhea" id="RHEA-COMP:9565"/>
        <dbReference type="Rhea" id="RHEA-COMP:9566"/>
        <dbReference type="ChEBI" id="CHEBI:15378"/>
        <dbReference type="ChEBI" id="CHEBI:16389"/>
        <dbReference type="ChEBI" id="CHEBI:17976"/>
        <dbReference type="ChEBI" id="CHEBI:57540"/>
        <dbReference type="ChEBI" id="CHEBI:57945"/>
        <dbReference type="EC" id="7.1.1.2"/>
    </reaction>
</comment>
<dbReference type="InterPro" id="IPR000260">
    <property type="entry name" value="NADH4_N"/>
</dbReference>
<dbReference type="EC" id="7.1.1.2" evidence="4 17"/>
<feature type="transmembrane region" description="Helical" evidence="17">
    <location>
        <begin position="140"/>
        <end position="159"/>
    </location>
</feature>
<keyword evidence="8 17" id="KW-0812">Transmembrane</keyword>
<comment type="subcellular location">
    <subcellularLocation>
        <location evidence="2 17">Mitochondrion membrane</location>
        <topology evidence="2 17">Multi-pass membrane protein</topology>
    </subcellularLocation>
</comment>
<geneLocation type="mitochondrion" evidence="20"/>
<organism evidence="20">
    <name type="scientific">Orthotrichia sp. XG-2021</name>
    <dbReference type="NCBI Taxonomy" id="2996738"/>
    <lineage>
        <taxon>Eukaryota</taxon>
        <taxon>Metazoa</taxon>
        <taxon>Ecdysozoa</taxon>
        <taxon>Arthropoda</taxon>
        <taxon>Hexapoda</taxon>
        <taxon>Insecta</taxon>
        <taxon>Pterygota</taxon>
        <taxon>Neoptera</taxon>
        <taxon>Endopterygota</taxon>
        <taxon>Trichoptera</taxon>
        <taxon>Integripalpia</taxon>
        <taxon>Hydroptiloidea</taxon>
        <taxon>Hydroptilidae</taxon>
        <taxon>Orthotrichiinae</taxon>
        <taxon>Orthotrichia</taxon>
    </lineage>
</organism>
<evidence type="ECO:0000256" key="17">
    <source>
        <dbReference type="RuleBase" id="RU003297"/>
    </source>
</evidence>
<dbReference type="GO" id="GO:0042773">
    <property type="term" value="P:ATP synthesis coupled electron transport"/>
    <property type="evidence" value="ECO:0007669"/>
    <property type="project" value="InterPro"/>
</dbReference>
<keyword evidence="12 17" id="KW-0520">NAD</keyword>
<feature type="transmembrane region" description="Helical" evidence="17">
    <location>
        <begin position="179"/>
        <end position="201"/>
    </location>
</feature>
<keyword evidence="14 17" id="KW-0496">Mitochondrion</keyword>